<reference evidence="1" key="1">
    <citation type="journal article" date="2021" name="Proc. Natl. Acad. Sci. U.S.A.">
        <title>A Catalog of Tens of Thousands of Viruses from Human Metagenomes Reveals Hidden Associations with Chronic Diseases.</title>
        <authorList>
            <person name="Tisza M.J."/>
            <person name="Buck C.B."/>
        </authorList>
    </citation>
    <scope>NUCLEOTIDE SEQUENCE</scope>
    <source>
        <strain evidence="1">CtFPV8</strain>
    </source>
</reference>
<evidence type="ECO:0000313" key="1">
    <source>
        <dbReference type="EMBL" id="DAE04306.1"/>
    </source>
</evidence>
<sequence length="47" mass="5622">MNKMHKNNKGGRTQTDRLFLFNSFLYFTNNTNNKYNKHLPLISPIHI</sequence>
<protein>
    <submittedName>
        <fullName evidence="1">Uncharacterized protein</fullName>
    </submittedName>
</protein>
<name>A0A8S5PBG0_9CAUD</name>
<proteinExistence type="predicted"/>
<accession>A0A8S5PBG0</accession>
<organism evidence="1">
    <name type="scientific">Myoviridae sp. ctFPV8</name>
    <dbReference type="NCBI Taxonomy" id="2825068"/>
    <lineage>
        <taxon>Viruses</taxon>
        <taxon>Duplodnaviria</taxon>
        <taxon>Heunggongvirae</taxon>
        <taxon>Uroviricota</taxon>
        <taxon>Caudoviricetes</taxon>
    </lineage>
</organism>
<dbReference type="EMBL" id="BK015385">
    <property type="protein sequence ID" value="DAE04306.1"/>
    <property type="molecule type" value="Genomic_DNA"/>
</dbReference>